<protein>
    <recommendedName>
        <fullName evidence="3">Gag-pol polyprotein</fullName>
    </recommendedName>
</protein>
<sequence length="78" mass="8968">MRSFELLSSVGEAMKTQTNREVVGTMASRVRDFTRMNTPEFYDSKVKEDPQEFIDQVYKILMIMRVTAVGKVELSLST</sequence>
<reference evidence="1 2" key="1">
    <citation type="submission" date="2020-09" db="EMBL/GenBank/DDBJ databases">
        <title>De no assembly of potato wild relative species, Solanum commersonii.</title>
        <authorList>
            <person name="Cho K."/>
        </authorList>
    </citation>
    <scope>NUCLEOTIDE SEQUENCE [LARGE SCALE GENOMIC DNA]</scope>
    <source>
        <strain evidence="1">LZ3.2</strain>
        <tissue evidence="1">Leaf</tissue>
    </source>
</reference>
<evidence type="ECO:0008006" key="3">
    <source>
        <dbReference type="Google" id="ProtNLM"/>
    </source>
</evidence>
<proteinExistence type="predicted"/>
<organism evidence="1 2">
    <name type="scientific">Solanum commersonii</name>
    <name type="common">Commerson's wild potato</name>
    <name type="synonym">Commerson's nightshade</name>
    <dbReference type="NCBI Taxonomy" id="4109"/>
    <lineage>
        <taxon>Eukaryota</taxon>
        <taxon>Viridiplantae</taxon>
        <taxon>Streptophyta</taxon>
        <taxon>Embryophyta</taxon>
        <taxon>Tracheophyta</taxon>
        <taxon>Spermatophyta</taxon>
        <taxon>Magnoliopsida</taxon>
        <taxon>eudicotyledons</taxon>
        <taxon>Gunneridae</taxon>
        <taxon>Pentapetalae</taxon>
        <taxon>asterids</taxon>
        <taxon>lamiids</taxon>
        <taxon>Solanales</taxon>
        <taxon>Solanaceae</taxon>
        <taxon>Solanoideae</taxon>
        <taxon>Solaneae</taxon>
        <taxon>Solanum</taxon>
    </lineage>
</organism>
<dbReference type="Proteomes" id="UP000824120">
    <property type="component" value="Chromosome 7"/>
</dbReference>
<keyword evidence="2" id="KW-1185">Reference proteome</keyword>
<accession>A0A9J5Y3L3</accession>
<dbReference type="AlphaFoldDB" id="A0A9J5Y3L3"/>
<comment type="caution">
    <text evidence="1">The sequence shown here is derived from an EMBL/GenBank/DDBJ whole genome shotgun (WGS) entry which is preliminary data.</text>
</comment>
<gene>
    <name evidence="1" type="ORF">H5410_036045</name>
</gene>
<evidence type="ECO:0000313" key="2">
    <source>
        <dbReference type="Proteomes" id="UP000824120"/>
    </source>
</evidence>
<evidence type="ECO:0000313" key="1">
    <source>
        <dbReference type="EMBL" id="KAG5594813.1"/>
    </source>
</evidence>
<name>A0A9J5Y3L3_SOLCO</name>
<dbReference type="OrthoDB" id="1300414at2759"/>
<dbReference type="EMBL" id="JACXVP010000007">
    <property type="protein sequence ID" value="KAG5594813.1"/>
    <property type="molecule type" value="Genomic_DNA"/>
</dbReference>